<reference evidence="5" key="2">
    <citation type="journal article" date="2014" name="BMC Genomics">
        <title>A genomic perspective to assessing quality of mass-reared SIT flies used in Mediterranean fruit fly (Ceratitis capitata) eradication in California.</title>
        <authorList>
            <person name="Calla B."/>
            <person name="Hall B."/>
            <person name="Hou S."/>
            <person name="Geib S.M."/>
        </authorList>
    </citation>
    <scope>NUCLEOTIDE SEQUENCE</scope>
</reference>
<feature type="region of interest" description="Disordered" evidence="3">
    <location>
        <begin position="216"/>
        <end position="278"/>
    </location>
</feature>
<evidence type="ECO:0000256" key="4">
    <source>
        <dbReference type="SAM" id="SignalP"/>
    </source>
</evidence>
<name>W8BMZ5_CERCA</name>
<evidence type="ECO:0000313" key="5">
    <source>
        <dbReference type="EMBL" id="JAC00173.1"/>
    </source>
</evidence>
<feature type="signal peptide" evidence="4">
    <location>
        <begin position="1"/>
        <end position="15"/>
    </location>
</feature>
<dbReference type="InterPro" id="IPR050468">
    <property type="entry name" value="Cuticle_Struct_Prot"/>
</dbReference>
<dbReference type="GO" id="GO:0008010">
    <property type="term" value="F:structural constituent of chitin-based larval cuticle"/>
    <property type="evidence" value="ECO:0007669"/>
    <property type="project" value="TreeGrafter"/>
</dbReference>
<dbReference type="InterPro" id="IPR031311">
    <property type="entry name" value="CHIT_BIND_RR_consensus"/>
</dbReference>
<evidence type="ECO:0000256" key="3">
    <source>
        <dbReference type="SAM" id="MobiDB-lite"/>
    </source>
</evidence>
<evidence type="ECO:0000256" key="2">
    <source>
        <dbReference type="PROSITE-ProRule" id="PRU00497"/>
    </source>
</evidence>
<keyword evidence="4" id="KW-0732">Signal</keyword>
<dbReference type="Pfam" id="PF00379">
    <property type="entry name" value="Chitin_bind_4"/>
    <property type="match status" value="1"/>
</dbReference>
<feature type="chain" id="PRO_5012949291" evidence="4">
    <location>
        <begin position="16"/>
        <end position="392"/>
    </location>
</feature>
<feature type="compositionally biased region" description="Acidic residues" evidence="3">
    <location>
        <begin position="216"/>
        <end position="229"/>
    </location>
</feature>
<dbReference type="PANTHER" id="PTHR10380:SF196">
    <property type="entry name" value="CUTICULAR PROTEIN 72EA"/>
    <property type="match status" value="1"/>
</dbReference>
<dbReference type="GO" id="GO:0062129">
    <property type="term" value="C:chitin-based extracellular matrix"/>
    <property type="evidence" value="ECO:0007669"/>
    <property type="project" value="TreeGrafter"/>
</dbReference>
<dbReference type="PROSITE" id="PS51155">
    <property type="entry name" value="CHIT_BIND_RR_2"/>
    <property type="match status" value="1"/>
</dbReference>
<reference evidence="5" key="1">
    <citation type="submission" date="2013-07" db="EMBL/GenBank/DDBJ databases">
        <authorList>
            <person name="Geib S."/>
        </authorList>
    </citation>
    <scope>NUCLEOTIDE SEQUENCE</scope>
</reference>
<accession>W8BMZ5</accession>
<dbReference type="EMBL" id="GAMC01006383">
    <property type="protein sequence ID" value="JAC00173.1"/>
    <property type="molecule type" value="mRNA"/>
</dbReference>
<dbReference type="PANTHER" id="PTHR10380">
    <property type="entry name" value="CUTICLE PROTEIN"/>
    <property type="match status" value="1"/>
</dbReference>
<dbReference type="InterPro" id="IPR000618">
    <property type="entry name" value="Insect_cuticle"/>
</dbReference>
<dbReference type="AlphaFoldDB" id="W8BMZ5"/>
<feature type="compositionally biased region" description="Acidic residues" evidence="3">
    <location>
        <begin position="244"/>
        <end position="253"/>
    </location>
</feature>
<gene>
    <name evidence="5" type="primary">CUO6</name>
</gene>
<sequence>MQLMLALVCVTLAAASTVHYAPNEILLTELERTALNKQDAGPANTQYHEQDTNGFYSYGYSADRSAKAEYLTLDGSSRGFYSYVDADGKLQTVKYEAGRNQGFKAALTNLPKPPKNPNTFAPLPVRDTPEVQEAKKAHFEAYREAELRAALATQRDGAQLGLTEQNQNTELSQQEVANILESTRSKILAILSENANADNLNGGANEELGLDAGQEQEEVELENTEDNDDNNGLLSIDSLQGNQDDSEGNEDDGSASNVDNLAIDNGEERNEARELSSNAARQMTTYKLSDLLSPKTDQFNSRALYTFESDGQRLTALRDKSDRLLTQPKLTSIESVRVPVHSYYTVLAPTTKYTVITPTTHQLVPRDEALKRGHSLPISLSSSFLSHRLKSK</sequence>
<protein>
    <submittedName>
        <fullName evidence="5">Cuticle protein 6</fullName>
    </submittedName>
</protein>
<keyword evidence="1 2" id="KW-0193">Cuticle</keyword>
<organism evidence="5">
    <name type="scientific">Ceratitis capitata</name>
    <name type="common">Mediterranean fruit fly</name>
    <name type="synonym">Tephritis capitata</name>
    <dbReference type="NCBI Taxonomy" id="7213"/>
    <lineage>
        <taxon>Eukaryota</taxon>
        <taxon>Metazoa</taxon>
        <taxon>Ecdysozoa</taxon>
        <taxon>Arthropoda</taxon>
        <taxon>Hexapoda</taxon>
        <taxon>Insecta</taxon>
        <taxon>Pterygota</taxon>
        <taxon>Neoptera</taxon>
        <taxon>Endopterygota</taxon>
        <taxon>Diptera</taxon>
        <taxon>Brachycera</taxon>
        <taxon>Muscomorpha</taxon>
        <taxon>Tephritoidea</taxon>
        <taxon>Tephritidae</taxon>
        <taxon>Ceratitis</taxon>
        <taxon>Ceratitis</taxon>
    </lineage>
</organism>
<proteinExistence type="evidence at transcript level"/>
<evidence type="ECO:0000256" key="1">
    <source>
        <dbReference type="ARBA" id="ARBA00022460"/>
    </source>
</evidence>
<dbReference type="OrthoDB" id="8188035at2759"/>
<dbReference type="PROSITE" id="PS00233">
    <property type="entry name" value="CHIT_BIND_RR_1"/>
    <property type="match status" value="1"/>
</dbReference>